<keyword evidence="4" id="KW-1185">Reference proteome</keyword>
<dbReference type="RefSeq" id="WP_290259522.1">
    <property type="nucleotide sequence ID" value="NZ_JAUFQG010000004.1"/>
</dbReference>
<dbReference type="PANTHER" id="PTHR43210:SF5">
    <property type="entry name" value="DETHIOBIOTIN SYNTHETASE"/>
    <property type="match status" value="1"/>
</dbReference>
<comment type="function">
    <text evidence="2">Catalyzes a mechanistically unusual reaction, the ATP-dependent insertion of CO2 between the N7 and N8 nitrogen atoms of 7,8-diaminopelargonic acid (DAPA, also called 7,8-diammoniononanoate) to form a ureido ring.</text>
</comment>
<comment type="caution">
    <text evidence="3">The sequence shown here is derived from an EMBL/GenBank/DDBJ whole genome shotgun (WGS) entry which is preliminary data.</text>
</comment>
<dbReference type="EMBL" id="JBHSCX010000003">
    <property type="protein sequence ID" value="MFC4361547.1"/>
    <property type="molecule type" value="Genomic_DNA"/>
</dbReference>
<keyword evidence="2" id="KW-0460">Magnesium</keyword>
<dbReference type="SUPFAM" id="SSF52540">
    <property type="entry name" value="P-loop containing nucleoside triphosphate hydrolases"/>
    <property type="match status" value="1"/>
</dbReference>
<evidence type="ECO:0000256" key="2">
    <source>
        <dbReference type="HAMAP-Rule" id="MF_00336"/>
    </source>
</evidence>
<feature type="binding site" evidence="2">
    <location>
        <begin position="117"/>
        <end position="120"/>
    </location>
    <ligand>
        <name>ATP</name>
        <dbReference type="ChEBI" id="CHEBI:30616"/>
    </ligand>
</feature>
<feature type="binding site" evidence="2">
    <location>
        <position position="17"/>
    </location>
    <ligand>
        <name>Mg(2+)</name>
        <dbReference type="ChEBI" id="CHEBI:18420"/>
    </ligand>
</feature>
<dbReference type="NCBIfam" id="TIGR00347">
    <property type="entry name" value="bioD"/>
    <property type="match status" value="1"/>
</dbReference>
<gene>
    <name evidence="2 3" type="primary">bioD</name>
    <name evidence="3" type="ORF">ACFOX3_04485</name>
</gene>
<keyword evidence="2" id="KW-0479">Metal-binding</keyword>
<feature type="binding site" evidence="2">
    <location>
        <begin position="13"/>
        <end position="18"/>
    </location>
    <ligand>
        <name>ATP</name>
        <dbReference type="ChEBI" id="CHEBI:30616"/>
    </ligand>
</feature>
<keyword evidence="2" id="KW-0547">Nucleotide-binding</keyword>
<keyword evidence="2 3" id="KW-0436">Ligase</keyword>
<protein>
    <recommendedName>
        <fullName evidence="2">ATP-dependent dethiobiotin synthetase BioD</fullName>
        <ecNumber evidence="2">6.3.3.3</ecNumber>
    </recommendedName>
    <alternativeName>
        <fullName evidence="2">DTB synthetase</fullName>
        <shortName evidence="2">DTBS</shortName>
    </alternativeName>
    <alternativeName>
        <fullName evidence="2">Dethiobiotin synthase</fullName>
    </alternativeName>
</protein>
<feature type="binding site" evidence="2">
    <location>
        <position position="117"/>
    </location>
    <ligand>
        <name>Mg(2+)</name>
        <dbReference type="ChEBI" id="CHEBI:18420"/>
    </ligand>
</feature>
<evidence type="ECO:0000313" key="3">
    <source>
        <dbReference type="EMBL" id="MFC4361547.1"/>
    </source>
</evidence>
<keyword evidence="2" id="KW-0963">Cytoplasm</keyword>
<evidence type="ECO:0000256" key="1">
    <source>
        <dbReference type="ARBA" id="ARBA00022756"/>
    </source>
</evidence>
<dbReference type="HAMAP" id="MF_00336">
    <property type="entry name" value="BioD"/>
    <property type="match status" value="1"/>
</dbReference>
<dbReference type="Proteomes" id="UP001595840">
    <property type="component" value="Unassembled WGS sequence"/>
</dbReference>
<comment type="catalytic activity">
    <reaction evidence="2">
        <text>(7R,8S)-7,8-diammoniononanoate + CO2 + ATP = (4R,5S)-dethiobiotin + ADP + phosphate + 3 H(+)</text>
        <dbReference type="Rhea" id="RHEA:15805"/>
        <dbReference type="ChEBI" id="CHEBI:15378"/>
        <dbReference type="ChEBI" id="CHEBI:16526"/>
        <dbReference type="ChEBI" id="CHEBI:30616"/>
        <dbReference type="ChEBI" id="CHEBI:43474"/>
        <dbReference type="ChEBI" id="CHEBI:149469"/>
        <dbReference type="ChEBI" id="CHEBI:149473"/>
        <dbReference type="ChEBI" id="CHEBI:456216"/>
        <dbReference type="EC" id="6.3.3.3"/>
    </reaction>
</comment>
<comment type="pathway">
    <text evidence="2">Cofactor biosynthesis; biotin biosynthesis; biotin from 7,8-diaminononanoate: step 1/2.</text>
</comment>
<keyword evidence="1 2" id="KW-0093">Biotin biosynthesis</keyword>
<dbReference type="CDD" id="cd03109">
    <property type="entry name" value="DTBS"/>
    <property type="match status" value="1"/>
</dbReference>
<dbReference type="InterPro" id="IPR004472">
    <property type="entry name" value="DTB_synth_BioD"/>
</dbReference>
<comment type="caution">
    <text evidence="2">Lacks conserved residue(s) required for the propagation of feature annotation.</text>
</comment>
<dbReference type="GO" id="GO:0004141">
    <property type="term" value="F:dethiobiotin synthase activity"/>
    <property type="evidence" value="ECO:0007669"/>
    <property type="project" value="UniProtKB-EC"/>
</dbReference>
<dbReference type="EC" id="6.3.3.3" evidence="2"/>
<keyword evidence="2" id="KW-0067">ATP-binding</keyword>
<name>A0ABV8V364_9GAMM</name>
<evidence type="ECO:0000313" key="4">
    <source>
        <dbReference type="Proteomes" id="UP001595840"/>
    </source>
</evidence>
<accession>A0ABV8V364</accession>
<comment type="cofactor">
    <cofactor evidence="2">
        <name>Mg(2+)</name>
        <dbReference type="ChEBI" id="CHEBI:18420"/>
    </cofactor>
</comment>
<dbReference type="InterPro" id="IPR027417">
    <property type="entry name" value="P-loop_NTPase"/>
</dbReference>
<feature type="binding site" evidence="2">
    <location>
        <position position="55"/>
    </location>
    <ligand>
        <name>ATP</name>
        <dbReference type="ChEBI" id="CHEBI:30616"/>
    </ligand>
</feature>
<proteinExistence type="inferred from homology"/>
<dbReference type="PANTHER" id="PTHR43210">
    <property type="entry name" value="DETHIOBIOTIN SYNTHETASE"/>
    <property type="match status" value="1"/>
</dbReference>
<reference evidence="4" key="1">
    <citation type="journal article" date="2019" name="Int. J. Syst. Evol. Microbiol.">
        <title>The Global Catalogue of Microorganisms (GCM) 10K type strain sequencing project: providing services to taxonomists for standard genome sequencing and annotation.</title>
        <authorList>
            <consortium name="The Broad Institute Genomics Platform"/>
            <consortium name="The Broad Institute Genome Sequencing Center for Infectious Disease"/>
            <person name="Wu L."/>
            <person name="Ma J."/>
        </authorList>
    </citation>
    <scope>NUCLEOTIDE SEQUENCE [LARGE SCALE GENOMIC DNA]</scope>
    <source>
        <strain evidence="4">CECT 8570</strain>
    </source>
</reference>
<sequence>MSKTFFVTGTDTDAGKTLIACGLLAAAKRAGLSTAAVKPVAAGCEETSQGLRNEDALALLAQCTKPLAYEQVNPVALVPAIAPHIAAAQAGRELRVNRLLGLCRGVIYERADLTLIEGAGGWRVPLNGVETLADLARELNQPVILVVGMKLGCINHALLTFEAIVRDGLAVAGWVANTVQADMAVFEENLASLQQRLPAPLLAVVPHLSRPDPEQVAGLFDLASLGL</sequence>
<feature type="binding site" evidence="2">
    <location>
        <begin position="206"/>
        <end position="208"/>
    </location>
    <ligand>
        <name>ATP</name>
        <dbReference type="ChEBI" id="CHEBI:30616"/>
    </ligand>
</feature>
<comment type="similarity">
    <text evidence="2">Belongs to the dethiobiotin synthetase family.</text>
</comment>
<organism evidence="3 4">
    <name type="scientific">Simiduia curdlanivorans</name>
    <dbReference type="NCBI Taxonomy" id="1492769"/>
    <lineage>
        <taxon>Bacteria</taxon>
        <taxon>Pseudomonadati</taxon>
        <taxon>Pseudomonadota</taxon>
        <taxon>Gammaproteobacteria</taxon>
        <taxon>Cellvibrionales</taxon>
        <taxon>Cellvibrionaceae</taxon>
        <taxon>Simiduia</taxon>
    </lineage>
</organism>
<comment type="subunit">
    <text evidence="2">Homodimer.</text>
</comment>
<dbReference type="PIRSF" id="PIRSF006755">
    <property type="entry name" value="DTB_synth"/>
    <property type="match status" value="1"/>
</dbReference>
<comment type="subcellular location">
    <subcellularLocation>
        <location evidence="2">Cytoplasm</location>
    </subcellularLocation>
</comment>
<dbReference type="Gene3D" id="3.40.50.300">
    <property type="entry name" value="P-loop containing nucleotide triphosphate hydrolases"/>
    <property type="match status" value="1"/>
</dbReference>
<feature type="binding site" evidence="2">
    <location>
        <position position="55"/>
    </location>
    <ligand>
        <name>Mg(2+)</name>
        <dbReference type="ChEBI" id="CHEBI:18420"/>
    </ligand>
</feature>
<dbReference type="Pfam" id="PF13500">
    <property type="entry name" value="AAA_26"/>
    <property type="match status" value="1"/>
</dbReference>
<feature type="active site" evidence="2">
    <location>
        <position position="38"/>
    </location>
</feature>
<feature type="binding site" evidence="2">
    <location>
        <begin position="177"/>
        <end position="178"/>
    </location>
    <ligand>
        <name>ATP</name>
        <dbReference type="ChEBI" id="CHEBI:30616"/>
    </ligand>
</feature>